<reference evidence="4" key="1">
    <citation type="submission" date="2020-06" db="EMBL/GenBank/DDBJ databases">
        <title>WGS assembly of Ceratodon purpureus strain R40.</title>
        <authorList>
            <person name="Carey S.B."/>
            <person name="Jenkins J."/>
            <person name="Shu S."/>
            <person name="Lovell J.T."/>
            <person name="Sreedasyam A."/>
            <person name="Maumus F."/>
            <person name="Tiley G.P."/>
            <person name="Fernandez-Pozo N."/>
            <person name="Barry K."/>
            <person name="Chen C."/>
            <person name="Wang M."/>
            <person name="Lipzen A."/>
            <person name="Daum C."/>
            <person name="Saski C.A."/>
            <person name="Payton A.C."/>
            <person name="Mcbreen J.C."/>
            <person name="Conrad R.E."/>
            <person name="Kollar L.M."/>
            <person name="Olsson S."/>
            <person name="Huttunen S."/>
            <person name="Landis J.B."/>
            <person name="Wickett N.J."/>
            <person name="Johnson M.G."/>
            <person name="Rensing S.A."/>
            <person name="Grimwood J."/>
            <person name="Schmutz J."/>
            <person name="Mcdaniel S.F."/>
        </authorList>
    </citation>
    <scope>NUCLEOTIDE SEQUENCE</scope>
    <source>
        <strain evidence="4">R40</strain>
    </source>
</reference>
<evidence type="ECO:0000256" key="2">
    <source>
        <dbReference type="SAM" id="Coils"/>
    </source>
</evidence>
<dbReference type="Gene3D" id="3.30.200.20">
    <property type="entry name" value="Phosphorylase Kinase, domain 1"/>
    <property type="match status" value="1"/>
</dbReference>
<name>A0A8T0G622_CERPU</name>
<dbReference type="InterPro" id="IPR036537">
    <property type="entry name" value="Adaptor_Cbl_N_dom_sf"/>
</dbReference>
<dbReference type="InterPro" id="IPR046349">
    <property type="entry name" value="C1-like_sf"/>
</dbReference>
<dbReference type="AlphaFoldDB" id="A0A8T0G622"/>
<protein>
    <recommendedName>
        <fullName evidence="3">Protein kinase domain-containing protein</fullName>
    </recommendedName>
</protein>
<dbReference type="InterPro" id="IPR008271">
    <property type="entry name" value="Ser/Thr_kinase_AS"/>
</dbReference>
<comment type="caution">
    <text evidence="4">The sequence shown here is derived from an EMBL/GenBank/DDBJ whole genome shotgun (WGS) entry which is preliminary data.</text>
</comment>
<feature type="domain" description="Protein kinase" evidence="3">
    <location>
        <begin position="244"/>
        <end position="533"/>
    </location>
</feature>
<organism evidence="4 5">
    <name type="scientific">Ceratodon purpureus</name>
    <name type="common">Fire moss</name>
    <name type="synonym">Dicranum purpureum</name>
    <dbReference type="NCBI Taxonomy" id="3225"/>
    <lineage>
        <taxon>Eukaryota</taxon>
        <taxon>Viridiplantae</taxon>
        <taxon>Streptophyta</taxon>
        <taxon>Embryophyta</taxon>
        <taxon>Bryophyta</taxon>
        <taxon>Bryophytina</taxon>
        <taxon>Bryopsida</taxon>
        <taxon>Dicranidae</taxon>
        <taxon>Pseudoditrichales</taxon>
        <taxon>Ditrichaceae</taxon>
        <taxon>Ceratodon</taxon>
    </lineage>
</organism>
<keyword evidence="2" id="KW-0175">Coiled coil</keyword>
<dbReference type="SUPFAM" id="SSF57889">
    <property type="entry name" value="Cysteine-rich domain"/>
    <property type="match status" value="2"/>
</dbReference>
<gene>
    <name evidence="4" type="ORF">KC19_12G047400</name>
</gene>
<dbReference type="PROSITE" id="PS00108">
    <property type="entry name" value="PROTEIN_KINASE_ST"/>
    <property type="match status" value="1"/>
</dbReference>
<dbReference type="PROSITE" id="PS50011">
    <property type="entry name" value="PROTEIN_KINASE_DOM"/>
    <property type="match status" value="1"/>
</dbReference>
<dbReference type="Proteomes" id="UP000822688">
    <property type="component" value="Chromosome 12"/>
</dbReference>
<evidence type="ECO:0000313" key="5">
    <source>
        <dbReference type="Proteomes" id="UP000822688"/>
    </source>
</evidence>
<dbReference type="Pfam" id="PF07714">
    <property type="entry name" value="PK_Tyr_Ser-Thr"/>
    <property type="match status" value="1"/>
</dbReference>
<evidence type="ECO:0000256" key="1">
    <source>
        <dbReference type="ARBA" id="ARBA00022737"/>
    </source>
</evidence>
<dbReference type="SUPFAM" id="SSF56112">
    <property type="entry name" value="Protein kinase-like (PK-like)"/>
    <property type="match status" value="1"/>
</dbReference>
<sequence length="1211" mass="136712">MAGEDLLSKLFTLLGHEPPNFLDLCEKTVRSIEETLSSGGTFLNQRQCQDLLSKLSKATHNIQELVLHCGSASADHFQTALENLYRYLEKAKLLVQNCGEKEWWVAAVSQSHNQNAFREILLEVGLCYNAIYEQAKSISQEWDKVHPDDLRQPSVSVFVPASPSDVQEDQQEIQQRLEVLANDPNGANLEGREQPDNVALKAQCLARYLLLTMDCASEQSQATALDAGSAILWKKDHEPEGTWGNLSSCLGVGATDGGVYRTEWLGMPCAKKEFHVKEYESLFLKEAGIMAHLKHPCVINFLCCSNGELRGDRFIAMELMEKSLSDLIEEKAGNISFPVVLDTIVQIAHGMLYLHDQGVAHRDLKPQNVVVNTLTYPQKSSSVFQPYALPLLEPSYCAKLVDFGTSKTQVVVSKSNTMTYQGIGTAVYRAPEVLPRGNRLKLRANWFKADVFSFAMTCVHVLTSKKPFQDVEGTYTKDALYNALMNGVRPKLPADCPQELVELLKDCWNTIPRKRPTFMDICTRLETFRHKILRGLTSEKVQLETGDDFIKTKIEEQSSLQKVLFHSTSLTVEEESDQTDLVSVISCTSCKRALEFLPQSPYDGSDFFCNICCENWQQCEPHVYHCESCQFDTHSECAEIKSHKLEVFFHHHHPLHLLVQDYYHDNPDAVCHFCLDPLQGCEWVYRCEQCDFDVHALCAKYCKDLLYNKHSHTLTLVQCPPNKSFLCTRCNGKIREHTWRYTCTLKQCTFHMHPICATLTWNPLCPCNKSHRLSLRCFRKSFKCWCCDAAGFSWSYHCNFCDDVDIHPDCIDDIGEQESNWIGQYEIVIENGTGDNHSEAIQMISELLDKFPVGSALEASTSSSSSRPPSVTRVQSSIQRLSLAERPSLDASEDEKLQRKIASETAKRIKVKKTAAKEARQKLRENSLEMLDNLERIILGLQDAHENMSEADAEALAATHEKLKGRRTLVKEQAAMKVQSSLSQGPRYGLFFTKKTEDGELVRELLTSLQGAMKGVCFIFLCEEPGHEHCVPGLSRIFNKQIGESLAEKVQPLLVSGLQIVTRAMSTLDPNEVTDLKSVTLPSLGMGKARWDLGALDPTFNIGNRSLINLTEDKEKVDELRRAVGPAAEWFRNDILEKNGVNILASIGLQRVRYKATAEGDTPKYRRGTLAWLCSDHVNSGLKDGKLESYPLKYFNVEDDHQQRWPNHAMY</sequence>
<evidence type="ECO:0000313" key="4">
    <source>
        <dbReference type="EMBL" id="KAG0553894.1"/>
    </source>
</evidence>
<dbReference type="GO" id="GO:0004674">
    <property type="term" value="F:protein serine/threonine kinase activity"/>
    <property type="evidence" value="ECO:0007669"/>
    <property type="project" value="TreeGrafter"/>
</dbReference>
<feature type="coiled-coil region" evidence="2">
    <location>
        <begin position="906"/>
        <end position="951"/>
    </location>
</feature>
<dbReference type="InterPro" id="IPR000719">
    <property type="entry name" value="Prot_kinase_dom"/>
</dbReference>
<accession>A0A8T0G622</accession>
<dbReference type="Pfam" id="PF03107">
    <property type="entry name" value="C1_2"/>
    <property type="match status" value="1"/>
</dbReference>
<evidence type="ECO:0000259" key="3">
    <source>
        <dbReference type="PROSITE" id="PS50011"/>
    </source>
</evidence>
<dbReference type="PANTHER" id="PTHR44329">
    <property type="entry name" value="SERINE/THREONINE-PROTEIN KINASE TNNI3K-RELATED"/>
    <property type="match status" value="1"/>
</dbReference>
<dbReference type="InterPro" id="IPR011009">
    <property type="entry name" value="Kinase-like_dom_sf"/>
</dbReference>
<dbReference type="EMBL" id="CM026433">
    <property type="protein sequence ID" value="KAG0553894.1"/>
    <property type="molecule type" value="Genomic_DNA"/>
</dbReference>
<dbReference type="SMART" id="SM00220">
    <property type="entry name" value="S_TKc"/>
    <property type="match status" value="1"/>
</dbReference>
<dbReference type="Gene3D" id="1.10.510.10">
    <property type="entry name" value="Transferase(Phosphotransferase) domain 1"/>
    <property type="match status" value="1"/>
</dbReference>
<dbReference type="InterPro" id="IPR001245">
    <property type="entry name" value="Ser-Thr/Tyr_kinase_cat_dom"/>
</dbReference>
<dbReference type="GO" id="GO:0007166">
    <property type="term" value="P:cell surface receptor signaling pathway"/>
    <property type="evidence" value="ECO:0007669"/>
    <property type="project" value="InterPro"/>
</dbReference>
<dbReference type="Gene3D" id="1.20.930.20">
    <property type="entry name" value="Adaptor protein Cbl, N-terminal domain"/>
    <property type="match status" value="1"/>
</dbReference>
<keyword evidence="5" id="KW-1185">Reference proteome</keyword>
<keyword evidence="1" id="KW-0677">Repeat</keyword>
<proteinExistence type="predicted"/>
<dbReference type="PANTHER" id="PTHR44329:SF260">
    <property type="entry name" value="PROTEIN KINASE DOMAIN-CONTAINING PROTEIN"/>
    <property type="match status" value="1"/>
</dbReference>
<dbReference type="GO" id="GO:0005524">
    <property type="term" value="F:ATP binding"/>
    <property type="evidence" value="ECO:0007669"/>
    <property type="project" value="InterPro"/>
</dbReference>
<dbReference type="InterPro" id="IPR051681">
    <property type="entry name" value="Ser/Thr_Kinases-Pseudokinases"/>
</dbReference>
<dbReference type="InterPro" id="IPR004146">
    <property type="entry name" value="DC1"/>
</dbReference>